<evidence type="ECO:0000259" key="2">
    <source>
        <dbReference type="Pfam" id="PF00561"/>
    </source>
</evidence>
<dbReference type="InterPro" id="IPR006311">
    <property type="entry name" value="TAT_signal"/>
</dbReference>
<dbReference type="GO" id="GO:0016787">
    <property type="term" value="F:hydrolase activity"/>
    <property type="evidence" value="ECO:0007669"/>
    <property type="project" value="UniProtKB-KW"/>
</dbReference>
<proteinExistence type="predicted"/>
<name>A0A381N2J5_9ZZZZ</name>
<dbReference type="Pfam" id="PF00561">
    <property type="entry name" value="Abhydrolase_1"/>
    <property type="match status" value="1"/>
</dbReference>
<dbReference type="EMBL" id="UINC01000088">
    <property type="protein sequence ID" value="SUZ48842.1"/>
    <property type="molecule type" value="Genomic_DNA"/>
</dbReference>
<dbReference type="PRINTS" id="PR00412">
    <property type="entry name" value="EPOXHYDRLASE"/>
</dbReference>
<dbReference type="InterPro" id="IPR029058">
    <property type="entry name" value="AB_hydrolase_fold"/>
</dbReference>
<dbReference type="PROSITE" id="PS51318">
    <property type="entry name" value="TAT"/>
    <property type="match status" value="1"/>
</dbReference>
<evidence type="ECO:0000256" key="1">
    <source>
        <dbReference type="ARBA" id="ARBA00022801"/>
    </source>
</evidence>
<feature type="domain" description="AB hydrolase-1" evidence="2">
    <location>
        <begin position="61"/>
        <end position="342"/>
    </location>
</feature>
<gene>
    <name evidence="3" type="ORF">METZ01_LOCUS1696</name>
</gene>
<keyword evidence="1" id="KW-0378">Hydrolase</keyword>
<sequence>MSLNRRIFMKFASMTGLGAVSYPMTSTAQTSGLLPAPMMPPPSFVNTNGIRMAVYEKGSGPAVVFSHGFPELAFSWRSQLDAVAAAGYHAIAPDQRGYGLTGGPEDPAQYGIDYFCDDLIGILDAKGIDKAVFVGHDWGGAVVWAMPLLHPDRCLGIVGLNTSASRPANLPPVENSEPSLIVMTPNYYFATFIPQGQAEPVLEADIRKTFDFFLSRGGIWDKEAFAQLPEDSDERQMNLLAMLQREDPPGEPFMSEEVMTYFTETYAATGFTGGLNWYRASVRLGAILANAPSRIEVPSLYIGAENDVILPPSSADGMEDFIGDLEKYTVLDSGHWTQQEKPSEVNRVIIDWLKRKIA</sequence>
<dbReference type="SUPFAM" id="SSF53474">
    <property type="entry name" value="alpha/beta-Hydrolases"/>
    <property type="match status" value="1"/>
</dbReference>
<protein>
    <recommendedName>
        <fullName evidence="2">AB hydrolase-1 domain-containing protein</fullName>
    </recommendedName>
</protein>
<organism evidence="3">
    <name type="scientific">marine metagenome</name>
    <dbReference type="NCBI Taxonomy" id="408172"/>
    <lineage>
        <taxon>unclassified sequences</taxon>
        <taxon>metagenomes</taxon>
        <taxon>ecological metagenomes</taxon>
    </lineage>
</organism>
<dbReference type="InterPro" id="IPR000073">
    <property type="entry name" value="AB_hydrolase_1"/>
</dbReference>
<accession>A0A381N2J5</accession>
<dbReference type="AlphaFoldDB" id="A0A381N2J5"/>
<reference evidence="3" key="1">
    <citation type="submission" date="2018-05" db="EMBL/GenBank/DDBJ databases">
        <authorList>
            <person name="Lanie J.A."/>
            <person name="Ng W.-L."/>
            <person name="Kazmierczak K.M."/>
            <person name="Andrzejewski T.M."/>
            <person name="Davidsen T.M."/>
            <person name="Wayne K.J."/>
            <person name="Tettelin H."/>
            <person name="Glass J.I."/>
            <person name="Rusch D."/>
            <person name="Podicherti R."/>
            <person name="Tsui H.-C.T."/>
            <person name="Winkler M.E."/>
        </authorList>
    </citation>
    <scope>NUCLEOTIDE SEQUENCE</scope>
</reference>
<dbReference type="PANTHER" id="PTHR43329">
    <property type="entry name" value="EPOXIDE HYDROLASE"/>
    <property type="match status" value="1"/>
</dbReference>
<dbReference type="InterPro" id="IPR000639">
    <property type="entry name" value="Epox_hydrolase-like"/>
</dbReference>
<dbReference type="Gene3D" id="3.40.50.1820">
    <property type="entry name" value="alpha/beta hydrolase"/>
    <property type="match status" value="1"/>
</dbReference>
<evidence type="ECO:0000313" key="3">
    <source>
        <dbReference type="EMBL" id="SUZ48842.1"/>
    </source>
</evidence>